<dbReference type="AlphaFoldDB" id="A0A3A8EPF2"/>
<sequence length="545" mass="64030">MEDRFLLFLLAHEFSPIALSPTARWLLLQIIQMYGGQEFCLTSAMSAKEFVFHDKKLQTTLNELQEHQIIVRGIDEKSCKEFVRIDIEMFGLWGSVKTIGDFEKERWFSKMMNHELPLKALFFHLVDTKLNDFYVHHLQHTKPIFFGKIDFKTALVLMVLVRHSNQFGITNKCGIHKLKHKTGLSKDAIFRCIKKLKQQGLIRTRVDGTQSSKIISRMNPFYALNLSHELWGDKARYGRFYIEKSKPTQLFEVQRVGRLFQLFKTFNRELDYYLNFRQDPHSTYISLIQHEPRILSDRLCQRTVFNFENSSKMAQDDLEKELVLNLLSGYFELKKYPLAQSWLKELISYNELNTKSNNFVNASMACALFQCYLEQWSLELYSSSTRLKQLLLNFDVVEVNDLKRLEKNLKLSSLLQINDRDLSRFFEQEIQSVTFLISFLLTLIANNKLYPFLAKQSNIKQLKPFSIMPRSYHQQTYSCIFMIDPTLRANEFCLLDEADDDFSECRKHKNHDSNFSSFDSPSLQQLQDFGLLPVECRGVDCLVNI</sequence>
<proteinExistence type="predicted"/>
<evidence type="ECO:0000313" key="2">
    <source>
        <dbReference type="Proteomes" id="UP000269001"/>
    </source>
</evidence>
<organism evidence="1 2">
    <name type="scientific">Acinetobacter guerrae</name>
    <dbReference type="NCBI Taxonomy" id="1843371"/>
    <lineage>
        <taxon>Bacteria</taxon>
        <taxon>Pseudomonadati</taxon>
        <taxon>Pseudomonadota</taxon>
        <taxon>Gammaproteobacteria</taxon>
        <taxon>Moraxellales</taxon>
        <taxon>Moraxellaceae</taxon>
        <taxon>Acinetobacter</taxon>
    </lineage>
</organism>
<name>A0A3A8EPF2_9GAMM</name>
<accession>A0A3A8EPF2</accession>
<comment type="caution">
    <text evidence="1">The sequence shown here is derived from an EMBL/GenBank/DDBJ whole genome shotgun (WGS) entry which is preliminary data.</text>
</comment>
<dbReference type="EMBL" id="RAXU01000001">
    <property type="protein sequence ID" value="RKG36058.1"/>
    <property type="molecule type" value="Genomic_DNA"/>
</dbReference>
<gene>
    <name evidence="1" type="ORF">D7V21_00210</name>
</gene>
<dbReference type="RefSeq" id="WP_008942222.1">
    <property type="nucleotide sequence ID" value="NZ_RAXU01000001.1"/>
</dbReference>
<protein>
    <submittedName>
        <fullName evidence="1">Uncharacterized protein</fullName>
    </submittedName>
</protein>
<evidence type="ECO:0000313" key="1">
    <source>
        <dbReference type="EMBL" id="RKG36058.1"/>
    </source>
</evidence>
<dbReference type="Proteomes" id="UP000269001">
    <property type="component" value="Unassembled WGS sequence"/>
</dbReference>
<reference evidence="1 2" key="1">
    <citation type="submission" date="2018-09" db="EMBL/GenBank/DDBJ databases">
        <title>The draft genome of Acinetobacter spp. strains.</title>
        <authorList>
            <person name="Qin J."/>
            <person name="Feng Y."/>
            <person name="Zong Z."/>
        </authorList>
    </citation>
    <scope>NUCLEOTIDE SEQUENCE [LARGE SCALE GENOMIC DNA]</scope>
    <source>
        <strain evidence="1 2">WCHAc060096</strain>
    </source>
</reference>
<keyword evidence="2" id="KW-1185">Reference proteome</keyword>